<feature type="transmembrane region" description="Helical" evidence="1">
    <location>
        <begin position="73"/>
        <end position="92"/>
    </location>
</feature>
<feature type="transmembrane region" description="Helical" evidence="1">
    <location>
        <begin position="6"/>
        <end position="23"/>
    </location>
</feature>
<sequence length="215" mass="25007">MNSQISIIIFFSILFNYCYYLLIQKIETKINRKKLLIVFLVINIGTLMIFKYNNFFIENINAIFKTKYSLLKLAVPLGISFFTFQQISFLVDLYRNENVIRYPFIEYALHLLFFGWVTSGPIVRHNQVINQFLDDSNKKINYENLSGAFIIFVHGLFKKVIIADTLGKIVNTIYLNLSDLNSTTAFLFAFCYTLQIYFDFSGYSEIAAGIAKFLS</sequence>
<dbReference type="EMBL" id="JACHHD010000001">
    <property type="protein sequence ID" value="MBB5183970.1"/>
    <property type="molecule type" value="Genomic_DNA"/>
</dbReference>
<keyword evidence="2" id="KW-0012">Acyltransferase</keyword>
<keyword evidence="1" id="KW-1133">Transmembrane helix</keyword>
<evidence type="ECO:0000313" key="2">
    <source>
        <dbReference type="EMBL" id="MBB5183970.1"/>
    </source>
</evidence>
<keyword evidence="2" id="KW-0808">Transferase</keyword>
<keyword evidence="1" id="KW-0812">Transmembrane</keyword>
<dbReference type="InterPro" id="IPR051085">
    <property type="entry name" value="MB_O-acyltransferase"/>
</dbReference>
<protein>
    <submittedName>
        <fullName evidence="2">D-alanyl-lipoteichoic acid acyltransferase DltB (MBOAT superfamily)</fullName>
    </submittedName>
</protein>
<feature type="transmembrane region" description="Helical" evidence="1">
    <location>
        <begin position="35"/>
        <end position="53"/>
    </location>
</feature>
<evidence type="ECO:0000313" key="3">
    <source>
        <dbReference type="Proteomes" id="UP000521313"/>
    </source>
</evidence>
<accession>A0A7W8FXP8</accession>
<dbReference type="PANTHER" id="PTHR13285:SF18">
    <property type="entry name" value="PROTEIN-CYSTEINE N-PALMITOYLTRANSFERASE RASP"/>
    <property type="match status" value="1"/>
</dbReference>
<dbReference type="Proteomes" id="UP000521313">
    <property type="component" value="Unassembled WGS sequence"/>
</dbReference>
<evidence type="ECO:0000256" key="1">
    <source>
        <dbReference type="SAM" id="Phobius"/>
    </source>
</evidence>
<name>A0A7W8FXP8_9FIRM</name>
<comment type="caution">
    <text evidence="2">The sequence shown here is derived from an EMBL/GenBank/DDBJ whole genome shotgun (WGS) entry which is preliminary data.</text>
</comment>
<dbReference type="GO" id="GO:0016746">
    <property type="term" value="F:acyltransferase activity"/>
    <property type="evidence" value="ECO:0007669"/>
    <property type="project" value="UniProtKB-KW"/>
</dbReference>
<proteinExistence type="predicted"/>
<feature type="transmembrane region" description="Helical" evidence="1">
    <location>
        <begin position="104"/>
        <end position="123"/>
    </location>
</feature>
<dbReference type="AlphaFoldDB" id="A0A7W8FXP8"/>
<keyword evidence="1" id="KW-0472">Membrane</keyword>
<reference evidence="2 3" key="1">
    <citation type="submission" date="2020-08" db="EMBL/GenBank/DDBJ databases">
        <title>Genomic Encyclopedia of Type Strains, Phase IV (KMG-IV): sequencing the most valuable type-strain genomes for metagenomic binning, comparative biology and taxonomic classification.</title>
        <authorList>
            <person name="Goeker M."/>
        </authorList>
    </citation>
    <scope>NUCLEOTIDE SEQUENCE [LARGE SCALE GENOMIC DNA]</scope>
    <source>
        <strain evidence="2 3">DSM 26963</strain>
    </source>
</reference>
<dbReference type="PANTHER" id="PTHR13285">
    <property type="entry name" value="ACYLTRANSFERASE"/>
    <property type="match status" value="1"/>
</dbReference>
<organism evidence="2 3">
    <name type="scientific">Faecalicoccus acidiformans</name>
    <dbReference type="NCBI Taxonomy" id="915173"/>
    <lineage>
        <taxon>Bacteria</taxon>
        <taxon>Bacillati</taxon>
        <taxon>Bacillota</taxon>
        <taxon>Erysipelotrichia</taxon>
        <taxon>Erysipelotrichales</taxon>
        <taxon>Erysipelotrichaceae</taxon>
        <taxon>Faecalicoccus</taxon>
    </lineage>
</organism>
<gene>
    <name evidence="2" type="ORF">HNQ43_000003</name>
</gene>